<protein>
    <submittedName>
        <fullName evidence="2">Uncharacterized protein</fullName>
    </submittedName>
</protein>
<keyword evidence="1" id="KW-1133">Transmembrane helix</keyword>
<evidence type="ECO:0000313" key="3">
    <source>
        <dbReference type="Proteomes" id="UP000325286"/>
    </source>
</evidence>
<organism evidence="2 3">
    <name type="scientific">Roseimaritima ulvae</name>
    <dbReference type="NCBI Taxonomy" id="980254"/>
    <lineage>
        <taxon>Bacteria</taxon>
        <taxon>Pseudomonadati</taxon>
        <taxon>Planctomycetota</taxon>
        <taxon>Planctomycetia</taxon>
        <taxon>Pirellulales</taxon>
        <taxon>Pirellulaceae</taxon>
        <taxon>Roseimaritima</taxon>
    </lineage>
</organism>
<dbReference type="AlphaFoldDB" id="A0A5B9QLQ7"/>
<proteinExistence type="predicted"/>
<name>A0A5B9QLQ7_9BACT</name>
<reference evidence="2 3" key="1">
    <citation type="submission" date="2019-08" db="EMBL/GenBank/DDBJ databases">
        <title>Deep-cultivation of Planctomycetes and their phenomic and genomic characterization uncovers novel biology.</title>
        <authorList>
            <person name="Wiegand S."/>
            <person name="Jogler M."/>
            <person name="Boedeker C."/>
            <person name="Pinto D."/>
            <person name="Vollmers J."/>
            <person name="Rivas-Marin E."/>
            <person name="Kohn T."/>
            <person name="Peeters S.H."/>
            <person name="Heuer A."/>
            <person name="Rast P."/>
            <person name="Oberbeckmann S."/>
            <person name="Bunk B."/>
            <person name="Jeske O."/>
            <person name="Meyerdierks A."/>
            <person name="Storesund J.E."/>
            <person name="Kallscheuer N."/>
            <person name="Luecker S."/>
            <person name="Lage O.M."/>
            <person name="Pohl T."/>
            <person name="Merkel B.J."/>
            <person name="Hornburger P."/>
            <person name="Mueller R.-W."/>
            <person name="Bruemmer F."/>
            <person name="Labrenz M."/>
            <person name="Spormann A.M."/>
            <person name="Op den Camp H."/>
            <person name="Overmann J."/>
            <person name="Amann R."/>
            <person name="Jetten M.S.M."/>
            <person name="Mascher T."/>
            <person name="Medema M.H."/>
            <person name="Devos D.P."/>
            <person name="Kaster A.-K."/>
            <person name="Ovreas L."/>
            <person name="Rohde M."/>
            <person name="Galperin M.Y."/>
            <person name="Jogler C."/>
        </authorList>
    </citation>
    <scope>NUCLEOTIDE SEQUENCE [LARGE SCALE GENOMIC DNA]</scope>
    <source>
        <strain evidence="2 3">UC8</strain>
    </source>
</reference>
<feature type="transmembrane region" description="Helical" evidence="1">
    <location>
        <begin position="7"/>
        <end position="25"/>
    </location>
</feature>
<evidence type="ECO:0000256" key="1">
    <source>
        <dbReference type="SAM" id="Phobius"/>
    </source>
</evidence>
<dbReference type="OrthoDB" id="289134at2"/>
<keyword evidence="3" id="KW-1185">Reference proteome</keyword>
<keyword evidence="1" id="KW-0812">Transmembrane</keyword>
<feature type="transmembrane region" description="Helical" evidence="1">
    <location>
        <begin position="73"/>
        <end position="92"/>
    </location>
</feature>
<dbReference type="KEGG" id="rul:UC8_19500"/>
<gene>
    <name evidence="2" type="ORF">UC8_19500</name>
</gene>
<sequence length="96" mass="10742">MVMDRNRYFLIGMLLILIGIQFRMVESFVLNEQTTRVLAKVTNTKPVASSDMMSSLLMQVYPAPTKRIAPPRWIGLAMIAVGAVVSLHAIAIPRRN</sequence>
<dbReference type="Proteomes" id="UP000325286">
    <property type="component" value="Chromosome"/>
</dbReference>
<dbReference type="EMBL" id="CP042914">
    <property type="protein sequence ID" value="QEG39948.1"/>
    <property type="molecule type" value="Genomic_DNA"/>
</dbReference>
<evidence type="ECO:0000313" key="2">
    <source>
        <dbReference type="EMBL" id="QEG39948.1"/>
    </source>
</evidence>
<keyword evidence="1" id="KW-0472">Membrane</keyword>
<accession>A0A5B9QLQ7</accession>